<name>A0ACD6A162_AVESA</name>
<dbReference type="Proteomes" id="UP001732700">
    <property type="component" value="Chromosome 7C"/>
</dbReference>
<sequence>MNQFIASQNSSLTMNSAESSAASNAAPPHYDDAPGVAGCISSMVDFSGVESQRLFLARRTALEMLRDRGYCVPEAELARTLPEFRAWWSEMPEIERLERLSFSTTLASDPSNKAQIVFCPPEPVKIAAIREVYGRIKEKNLSCLILILQGKITSRARESIKEIFKFKVDVFQITELLVNMTNHVLKPKHEVLTAEEKTKLLKEYNVVDSQLPRMLETDAVARYYGLSKGTVVKFTYDNELTVDHVSYRCIF</sequence>
<reference evidence="1" key="2">
    <citation type="submission" date="2025-09" db="UniProtKB">
        <authorList>
            <consortium name="EnsemblPlants"/>
        </authorList>
    </citation>
    <scope>IDENTIFICATION</scope>
</reference>
<evidence type="ECO:0000313" key="2">
    <source>
        <dbReference type="Proteomes" id="UP001732700"/>
    </source>
</evidence>
<organism evidence="1 2">
    <name type="scientific">Avena sativa</name>
    <name type="common">Oat</name>
    <dbReference type="NCBI Taxonomy" id="4498"/>
    <lineage>
        <taxon>Eukaryota</taxon>
        <taxon>Viridiplantae</taxon>
        <taxon>Streptophyta</taxon>
        <taxon>Embryophyta</taxon>
        <taxon>Tracheophyta</taxon>
        <taxon>Spermatophyta</taxon>
        <taxon>Magnoliopsida</taxon>
        <taxon>Liliopsida</taxon>
        <taxon>Poales</taxon>
        <taxon>Poaceae</taxon>
        <taxon>BOP clade</taxon>
        <taxon>Pooideae</taxon>
        <taxon>Poodae</taxon>
        <taxon>Poeae</taxon>
        <taxon>Poeae Chloroplast Group 1 (Aveneae type)</taxon>
        <taxon>Aveninae</taxon>
        <taxon>Avena</taxon>
    </lineage>
</organism>
<keyword evidence="2" id="KW-1185">Reference proteome</keyword>
<protein>
    <submittedName>
        <fullName evidence="1">Uncharacterized protein</fullName>
    </submittedName>
</protein>
<evidence type="ECO:0000313" key="1">
    <source>
        <dbReference type="EnsemblPlants" id="AVESA.00010b.r2.7CG0681780.1.CDS"/>
    </source>
</evidence>
<reference evidence="1" key="1">
    <citation type="submission" date="2021-05" db="EMBL/GenBank/DDBJ databases">
        <authorList>
            <person name="Scholz U."/>
            <person name="Mascher M."/>
            <person name="Fiebig A."/>
        </authorList>
    </citation>
    <scope>NUCLEOTIDE SEQUENCE [LARGE SCALE GENOMIC DNA]</scope>
</reference>
<accession>A0ACD6A162</accession>
<dbReference type="EnsemblPlants" id="AVESA.00010b.r2.7CG0681780.1">
    <property type="protein sequence ID" value="AVESA.00010b.r2.7CG0681780.1.CDS"/>
    <property type="gene ID" value="AVESA.00010b.r2.7CG0681780"/>
</dbReference>
<proteinExistence type="predicted"/>